<evidence type="ECO:0000256" key="6">
    <source>
        <dbReference type="ARBA" id="ARBA00022989"/>
    </source>
</evidence>
<comment type="subcellular location">
    <subcellularLocation>
        <location evidence="1">Cell membrane</location>
        <topology evidence="1">Multi-pass membrane protein</topology>
    </subcellularLocation>
</comment>
<dbReference type="EMBL" id="LAYZ01000023">
    <property type="protein sequence ID" value="KKK34249.1"/>
    <property type="molecule type" value="Genomic_DNA"/>
</dbReference>
<keyword evidence="4" id="KW-1003">Cell membrane</keyword>
<dbReference type="Pfam" id="PF01758">
    <property type="entry name" value="SBF"/>
    <property type="match status" value="1"/>
</dbReference>
<evidence type="ECO:0000313" key="10">
    <source>
        <dbReference type="Proteomes" id="UP000034287"/>
    </source>
</evidence>
<evidence type="ECO:0000256" key="2">
    <source>
        <dbReference type="ARBA" id="ARBA00010110"/>
    </source>
</evidence>
<dbReference type="PATRIC" id="fig|1432562.3.peg.1611"/>
<feature type="transmembrane region" description="Helical" evidence="8">
    <location>
        <begin position="95"/>
        <end position="114"/>
    </location>
</feature>
<feature type="transmembrane region" description="Helical" evidence="8">
    <location>
        <begin position="7"/>
        <end position="28"/>
    </location>
</feature>
<dbReference type="Gene3D" id="1.20.1530.20">
    <property type="match status" value="1"/>
</dbReference>
<dbReference type="Proteomes" id="UP000034287">
    <property type="component" value="Unassembled WGS sequence"/>
</dbReference>
<evidence type="ECO:0000256" key="4">
    <source>
        <dbReference type="ARBA" id="ARBA00022475"/>
    </source>
</evidence>
<dbReference type="InterPro" id="IPR038770">
    <property type="entry name" value="Na+/solute_symporter_sf"/>
</dbReference>
<accession>A0A0M2SHQ5</accession>
<name>A0A0M2SHQ5_9STAP</name>
<dbReference type="AlphaFoldDB" id="A0A0M2SHQ5"/>
<evidence type="ECO:0000313" key="9">
    <source>
        <dbReference type="EMBL" id="KKK34249.1"/>
    </source>
</evidence>
<evidence type="ECO:0000256" key="7">
    <source>
        <dbReference type="ARBA" id="ARBA00023136"/>
    </source>
</evidence>
<feature type="transmembrane region" description="Helical" evidence="8">
    <location>
        <begin position="226"/>
        <end position="248"/>
    </location>
</feature>
<feature type="transmembrane region" description="Helical" evidence="8">
    <location>
        <begin position="193"/>
        <end position="214"/>
    </location>
</feature>
<evidence type="ECO:0000256" key="1">
    <source>
        <dbReference type="ARBA" id="ARBA00004651"/>
    </source>
</evidence>
<dbReference type="PANTHER" id="PTHR43057">
    <property type="entry name" value="ARSENITE EFFLUX TRANSPORTER"/>
    <property type="match status" value="1"/>
</dbReference>
<feature type="transmembrane region" description="Helical" evidence="8">
    <location>
        <begin position="65"/>
        <end position="89"/>
    </location>
</feature>
<dbReference type="GO" id="GO:0015105">
    <property type="term" value="F:arsenite transmembrane transporter activity"/>
    <property type="evidence" value="ECO:0007669"/>
    <property type="project" value="TreeGrafter"/>
</dbReference>
<comment type="similarity">
    <text evidence="2">Belongs to the arsenical resistance-3 (ACR3) (TC 2.A.59) family.</text>
</comment>
<dbReference type="RefSeq" id="WP_046515572.1">
    <property type="nucleotide sequence ID" value="NZ_LAYZ01000023.1"/>
</dbReference>
<evidence type="ECO:0000256" key="3">
    <source>
        <dbReference type="ARBA" id="ARBA00022448"/>
    </source>
</evidence>
<organism evidence="9 10">
    <name type="scientific">Salinicoccus sediminis</name>
    <dbReference type="NCBI Taxonomy" id="1432562"/>
    <lineage>
        <taxon>Bacteria</taxon>
        <taxon>Bacillati</taxon>
        <taxon>Bacillota</taxon>
        <taxon>Bacilli</taxon>
        <taxon>Bacillales</taxon>
        <taxon>Staphylococcaceae</taxon>
        <taxon>Salinicoccus</taxon>
    </lineage>
</organism>
<keyword evidence="10" id="KW-1185">Reference proteome</keyword>
<feature type="transmembrane region" description="Helical" evidence="8">
    <location>
        <begin position="126"/>
        <end position="147"/>
    </location>
</feature>
<dbReference type="PANTHER" id="PTHR43057:SF1">
    <property type="entry name" value="ARSENICAL-RESISTANCE PROTEIN 3"/>
    <property type="match status" value="1"/>
</dbReference>
<feature type="transmembrane region" description="Helical" evidence="8">
    <location>
        <begin position="288"/>
        <end position="310"/>
    </location>
</feature>
<proteinExistence type="inferred from homology"/>
<dbReference type="GO" id="GO:0005886">
    <property type="term" value="C:plasma membrane"/>
    <property type="evidence" value="ECO:0007669"/>
    <property type="project" value="UniProtKB-SubCell"/>
</dbReference>
<protein>
    <submittedName>
        <fullName evidence="9">Arsenic resistance protein</fullName>
    </submittedName>
</protein>
<keyword evidence="5 8" id="KW-0812">Transmembrane</keyword>
<keyword evidence="3" id="KW-0813">Transport</keyword>
<sequence>MQTLEKYQSFIIMAAVLMGLMVGGIPVIQKYAGIFILPFLMIMLFGLFIMMPFGNIVLSFKKVRFFWTSLIINFIWTPLLAYGIGAVFLSGHPMLWIGFIMLMVTPCTDWYLVFTEVAKGNTALSTSLLPVNLVIQVILLPVYLYMFFGTYETVGPGDILGSILLVLVVPMVLASAARLTLSGRRKNVIEEKVSPFFGQFNIIFLALAVMAMFASERDALTGNPSIVLLLLVPVLLFFLVTFFVSSLAGRLMKFGRADTVSLIMTTMARNSPIALAIAVTAFADEPLIALALVIGPLIELPVLSVTARILNSSNR</sequence>
<dbReference type="InterPro" id="IPR002657">
    <property type="entry name" value="BilAc:Na_symport/Acr3"/>
</dbReference>
<comment type="caution">
    <text evidence="9">The sequence shown here is derived from an EMBL/GenBank/DDBJ whole genome shotgun (WGS) entry which is preliminary data.</text>
</comment>
<feature type="transmembrane region" description="Helical" evidence="8">
    <location>
        <begin position="260"/>
        <end position="282"/>
    </location>
</feature>
<dbReference type="STRING" id="1432562.WN59_08205"/>
<feature type="transmembrane region" description="Helical" evidence="8">
    <location>
        <begin position="159"/>
        <end position="181"/>
    </location>
</feature>
<dbReference type="GO" id="GO:0015104">
    <property type="term" value="F:antimonite transmembrane transporter activity"/>
    <property type="evidence" value="ECO:0007669"/>
    <property type="project" value="TreeGrafter"/>
</dbReference>
<keyword evidence="6 8" id="KW-1133">Transmembrane helix</keyword>
<dbReference type="OrthoDB" id="3254016at2"/>
<keyword evidence="7 8" id="KW-0472">Membrane</keyword>
<gene>
    <name evidence="9" type="ORF">WN59_08205</name>
</gene>
<dbReference type="GO" id="GO:0015297">
    <property type="term" value="F:antiporter activity"/>
    <property type="evidence" value="ECO:0007669"/>
    <property type="project" value="InterPro"/>
</dbReference>
<dbReference type="InterPro" id="IPR004706">
    <property type="entry name" value="Arsenical-R_Acr3"/>
</dbReference>
<evidence type="ECO:0000256" key="5">
    <source>
        <dbReference type="ARBA" id="ARBA00022692"/>
    </source>
</evidence>
<feature type="transmembrane region" description="Helical" evidence="8">
    <location>
        <begin position="34"/>
        <end position="58"/>
    </location>
</feature>
<evidence type="ECO:0000256" key="8">
    <source>
        <dbReference type="SAM" id="Phobius"/>
    </source>
</evidence>
<reference evidence="9 10" key="1">
    <citation type="submission" date="2015-04" db="EMBL/GenBank/DDBJ databases">
        <title>Taxonomic description and genome sequence of Salinicoccus sediminis sp. nov., a novel hyper halotolerant bacterium isolated from marine sediment.</title>
        <authorList>
            <person name="Mathan Kumar R."/>
            <person name="Kaur G."/>
            <person name="Kumar N."/>
            <person name="Kumar A."/>
            <person name="Singh N.K."/>
            <person name="Kaur N."/>
            <person name="Mayilraj S."/>
        </authorList>
    </citation>
    <scope>NUCLEOTIDE SEQUENCE [LARGE SCALE GENOMIC DNA]</scope>
    <source>
        <strain evidence="9 10">SV-16</strain>
    </source>
</reference>